<dbReference type="HAMAP" id="MF_03030">
    <property type="entry name" value="MGME1"/>
    <property type="match status" value="1"/>
</dbReference>
<comment type="subcellular location">
    <subcellularLocation>
        <location evidence="1">Mitochondrion</location>
    </subcellularLocation>
</comment>
<dbReference type="GO" id="GO:0006264">
    <property type="term" value="P:mitochondrial DNA replication"/>
    <property type="evidence" value="ECO:0007669"/>
    <property type="project" value="TreeGrafter"/>
</dbReference>
<dbReference type="EC" id="3.1.-.-" evidence="1"/>
<feature type="active site" evidence="1">
    <location>
        <position position="228"/>
    </location>
</feature>
<dbReference type="GO" id="GO:0008297">
    <property type="term" value="F:single-stranded DNA exodeoxyribonuclease activity"/>
    <property type="evidence" value="ECO:0007669"/>
    <property type="project" value="UniProtKB-UniRule"/>
</dbReference>
<keyword evidence="3" id="KW-1185">Reference proteome</keyword>
<accession>A0AAW0ZVK8</accession>
<dbReference type="GO" id="GO:0043504">
    <property type="term" value="P:mitochondrial DNA repair"/>
    <property type="evidence" value="ECO:0007669"/>
    <property type="project" value="UniProtKB-UniRule"/>
</dbReference>
<dbReference type="AlphaFoldDB" id="A0AAW0ZVK8"/>
<keyword evidence="1" id="KW-0378">Hydrolase</keyword>
<protein>
    <recommendedName>
        <fullName evidence="1">Mitochondrial genome maintenance exonuclease 1</fullName>
        <ecNumber evidence="1">3.1.-.-</ecNumber>
    </recommendedName>
</protein>
<keyword evidence="1" id="KW-0540">Nuclease</keyword>
<dbReference type="GO" id="GO:0005739">
    <property type="term" value="C:mitochondrion"/>
    <property type="evidence" value="ECO:0007669"/>
    <property type="project" value="UniProtKB-SubCell"/>
</dbReference>
<dbReference type="PANTHER" id="PTHR31340">
    <property type="entry name" value="MITOCHONDRIAL GENOME MAINTENANCE EXONUCLEASE 1"/>
    <property type="match status" value="1"/>
</dbReference>
<proteinExistence type="inferred from homology"/>
<dbReference type="Proteomes" id="UP001432146">
    <property type="component" value="Unassembled WGS sequence"/>
</dbReference>
<evidence type="ECO:0000256" key="1">
    <source>
        <dbReference type="HAMAP-Rule" id="MF_03030"/>
    </source>
</evidence>
<gene>
    <name evidence="2" type="ORF">QLX08_006187</name>
</gene>
<sequence>MIVILYKVFFSNITKSAGRALLKLNIKEKRVLKGYRNNSKVNNGTVETQEISKLQNATDFETELNQASVSNNNSIDNVYEQTQNKEAVNKIGVIGNIKSFSIFGDETTENYEMQCLESSENSKIPDVTYILNETMSPKVKAALDTWKKNMIDTYGEEYFKTYCKGILNDNKLFHSCMQNVLSCKVTEIPPSIKSAYLSAYPVLCNIQNVHALGVDVIHPILQYKGIIDCIASYRGHTYVIGWKKSAQRKTSLAASFNNPIEIAAYIGAINAFNKYSFKVNRGLIIVAYTKGGFATIHELKDDALQTAWEEWLNRLEQFYTNYNKVNLNT</sequence>
<keyword evidence="1" id="KW-0496">Mitochondrion</keyword>
<comment type="caution">
    <text evidence="2">The sequence shown here is derived from an EMBL/GenBank/DDBJ whole genome shotgun (WGS) entry which is preliminary data.</text>
</comment>
<comment type="function">
    <text evidence="1">Metal-dependent single-stranded DNA (ssDNA) exonuclease involved in mitochondrial genome maintenance.</text>
</comment>
<dbReference type="EMBL" id="JAWNGG020000111">
    <property type="protein sequence ID" value="KAK9301486.1"/>
    <property type="molecule type" value="Genomic_DNA"/>
</dbReference>
<comment type="caution">
    <text evidence="1">Lacks conserved residue(s) required for the propagation of feature annotation.</text>
</comment>
<evidence type="ECO:0000313" key="2">
    <source>
        <dbReference type="EMBL" id="KAK9301486.1"/>
    </source>
</evidence>
<evidence type="ECO:0000313" key="3">
    <source>
        <dbReference type="Proteomes" id="UP001432146"/>
    </source>
</evidence>
<comment type="similarity">
    <text evidence="1">Belongs to the MGME1 family.</text>
</comment>
<dbReference type="PANTHER" id="PTHR31340:SF3">
    <property type="entry name" value="MITOCHONDRIAL GENOME MAINTENANCE EXONUCLEASE 1"/>
    <property type="match status" value="1"/>
</dbReference>
<organism evidence="2 3">
    <name type="scientific">Tetragonisca angustula</name>
    <dbReference type="NCBI Taxonomy" id="166442"/>
    <lineage>
        <taxon>Eukaryota</taxon>
        <taxon>Metazoa</taxon>
        <taxon>Ecdysozoa</taxon>
        <taxon>Arthropoda</taxon>
        <taxon>Hexapoda</taxon>
        <taxon>Insecta</taxon>
        <taxon>Pterygota</taxon>
        <taxon>Neoptera</taxon>
        <taxon>Endopterygota</taxon>
        <taxon>Hymenoptera</taxon>
        <taxon>Apocrita</taxon>
        <taxon>Aculeata</taxon>
        <taxon>Apoidea</taxon>
        <taxon>Anthophila</taxon>
        <taxon>Apidae</taxon>
        <taxon>Tetragonisca</taxon>
    </lineage>
</organism>
<name>A0AAW0ZVK8_9HYME</name>
<feature type="active site" evidence="1">
    <location>
        <position position="243"/>
    </location>
</feature>
<keyword evidence="1" id="KW-0269">Exonuclease</keyword>
<reference evidence="2 3" key="1">
    <citation type="submission" date="2024-05" db="EMBL/GenBank/DDBJ databases">
        <title>The nuclear and mitochondrial genome assemblies of Tetragonisca angustula (Apidae: Meliponini), a tiny yet remarkable pollinator in the Neotropics.</title>
        <authorList>
            <person name="Ferrari R."/>
            <person name="Ricardo P.C."/>
            <person name="Dias F.C."/>
            <person name="Araujo N.S."/>
            <person name="Soares D.O."/>
            <person name="Zhou Q.-S."/>
            <person name="Zhu C.-D."/>
            <person name="Coutinho L."/>
            <person name="Airas M.C."/>
            <person name="Batista T.M."/>
        </authorList>
    </citation>
    <scope>NUCLEOTIDE SEQUENCE [LARGE SCALE GENOMIC DNA]</scope>
    <source>
        <strain evidence="2">ASF017062</strain>
        <tissue evidence="2">Abdomen</tissue>
    </source>
</reference>